<evidence type="ECO:0000256" key="2">
    <source>
        <dbReference type="ARBA" id="ARBA00022448"/>
    </source>
</evidence>
<gene>
    <name evidence="11" type="ORF">PSYICH_LOCUS10211</name>
</gene>
<evidence type="ECO:0000256" key="8">
    <source>
        <dbReference type="SAM" id="MobiDB-lite"/>
    </source>
</evidence>
<comment type="subcellular location">
    <subcellularLocation>
        <location evidence="1">Membrane</location>
        <topology evidence="1">Multi-pass membrane protein</topology>
    </subcellularLocation>
</comment>
<dbReference type="PANTHER" id="PTHR22950:SF646">
    <property type="entry name" value="SODIUM-COUPLED NEUTRAL AMINO ACID TRANSPORTER 10-RELATED"/>
    <property type="match status" value="1"/>
</dbReference>
<name>A0A9P0CX02_9CUCU</name>
<dbReference type="PANTHER" id="PTHR22950">
    <property type="entry name" value="AMINO ACID TRANSPORTER"/>
    <property type="match status" value="1"/>
</dbReference>
<feature type="transmembrane region" description="Helical" evidence="9">
    <location>
        <begin position="317"/>
        <end position="336"/>
    </location>
</feature>
<keyword evidence="2" id="KW-0813">Transport</keyword>
<keyword evidence="7" id="KW-0175">Coiled coil</keyword>
<dbReference type="GO" id="GO:0015179">
    <property type="term" value="F:L-amino acid transmembrane transporter activity"/>
    <property type="evidence" value="ECO:0007669"/>
    <property type="project" value="TreeGrafter"/>
</dbReference>
<evidence type="ECO:0000313" key="12">
    <source>
        <dbReference type="Proteomes" id="UP001153636"/>
    </source>
</evidence>
<dbReference type="InterPro" id="IPR013057">
    <property type="entry name" value="AA_transpt_TM"/>
</dbReference>
<keyword evidence="4" id="KW-0029">Amino-acid transport</keyword>
<evidence type="ECO:0000256" key="3">
    <source>
        <dbReference type="ARBA" id="ARBA00022692"/>
    </source>
</evidence>
<keyword evidence="5 9" id="KW-1133">Transmembrane helix</keyword>
<accession>A0A9P0CX02</accession>
<feature type="transmembrane region" description="Helical" evidence="9">
    <location>
        <begin position="372"/>
        <end position="390"/>
    </location>
</feature>
<evidence type="ECO:0000256" key="7">
    <source>
        <dbReference type="SAM" id="Coils"/>
    </source>
</evidence>
<dbReference type="GO" id="GO:0016020">
    <property type="term" value="C:membrane"/>
    <property type="evidence" value="ECO:0007669"/>
    <property type="project" value="UniProtKB-SubCell"/>
</dbReference>
<feature type="region of interest" description="Disordered" evidence="8">
    <location>
        <begin position="640"/>
        <end position="668"/>
    </location>
</feature>
<feature type="transmembrane region" description="Helical" evidence="9">
    <location>
        <begin position="75"/>
        <end position="99"/>
    </location>
</feature>
<evidence type="ECO:0000313" key="11">
    <source>
        <dbReference type="EMBL" id="CAH1109891.1"/>
    </source>
</evidence>
<evidence type="ECO:0000256" key="4">
    <source>
        <dbReference type="ARBA" id="ARBA00022970"/>
    </source>
</evidence>
<keyword evidence="12" id="KW-1185">Reference proteome</keyword>
<feature type="domain" description="Amino acid transporter transmembrane" evidence="10">
    <location>
        <begin position="6"/>
        <end position="393"/>
    </location>
</feature>
<evidence type="ECO:0000256" key="1">
    <source>
        <dbReference type="ARBA" id="ARBA00004141"/>
    </source>
</evidence>
<feature type="region of interest" description="Disordered" evidence="8">
    <location>
        <begin position="700"/>
        <end position="722"/>
    </location>
</feature>
<evidence type="ECO:0000256" key="6">
    <source>
        <dbReference type="ARBA" id="ARBA00023136"/>
    </source>
</evidence>
<feature type="transmembrane region" description="Helical" evidence="9">
    <location>
        <begin position="342"/>
        <end position="363"/>
    </location>
</feature>
<dbReference type="AlphaFoldDB" id="A0A9P0CX02"/>
<evidence type="ECO:0000256" key="9">
    <source>
        <dbReference type="SAM" id="Phobius"/>
    </source>
</evidence>
<proteinExistence type="predicted"/>
<dbReference type="EMBL" id="OV651816">
    <property type="protein sequence ID" value="CAH1109891.1"/>
    <property type="molecule type" value="Genomic_DNA"/>
</dbReference>
<feature type="transmembrane region" description="Helical" evidence="9">
    <location>
        <begin position="119"/>
        <end position="139"/>
    </location>
</feature>
<sequence>METLNESVMNLANSIIGASVLAMPYCFKQCGIILSVILLLLSSIVSRLTCHFLLKSAILSRRKTFELLAFHLFGGLGKLVVEIGMIGFLLGTCITYFVVMGDLGPVIIAEITKAHITSTMHTSILISLALFIILPLGLLRNVHSLTGVSKATMIFYCCLILKVIIEAVPHLFEENWYNKVNLWRPEGLLQCIPIFSMALFCQTQLFEIYEVVPNPTLDKMNSVIKAAVNFCTTVYICVGIFGYVAFANKNFTGNVLLSFEPSFVSHILKVGFIFSVAFSFPLVIFPCRASLYSLLYREGYTIHEGNLKYIPEGKFKALTFIIVFVSLVIAILIPNIELVLGLVGSTIGIMICVLFPVTCFICISHKNTNERIVAQIMLALGIFVMVVGTYKNIQKVDNVEASVVTARTLNNAEQNQDKFDTLMNKLPLTEKLEIRTELPIIVLTETNNLKEIRHEPPQPVEPIEETKKVDEPIIMKKVKTKETLQKVDEIDILQKVDKVDTLQKVDKIDTVQKVVVQKENMINDTVDIEAIKKEDKEEQLERKEIAKEEQSDEHKQLIDTIQKQNEVQKEIVEQQKQLLEVIKQQQQKKEEDQKIDEVKKEKMKAVKEIESIALKAIEKISEGEDSKKVVDDLKKGIEKNELKENKIESAPEKPKPKNDITQEENKKAKEFEKKVDNLKIEIQEFSSQLNQADIDVKKKETASEVKENNLPPEKNPIVSNTKDEIKENVVVLPKLDNPRPEVVLEENKATNSNKNGSLYLKVGNQEVKISDERDNSKLIPLPIAMSNNIILKKSDTKIDNSPLIKTEQEKNEQVKKIQAEEVQAMRREILSVSKEK</sequence>
<feature type="transmembrane region" description="Helical" evidence="9">
    <location>
        <begin position="31"/>
        <end position="54"/>
    </location>
</feature>
<reference evidence="11" key="1">
    <citation type="submission" date="2022-01" db="EMBL/GenBank/DDBJ databases">
        <authorList>
            <person name="King R."/>
        </authorList>
    </citation>
    <scope>NUCLEOTIDE SEQUENCE</scope>
</reference>
<organism evidence="11 12">
    <name type="scientific">Psylliodes chrysocephalus</name>
    <dbReference type="NCBI Taxonomy" id="3402493"/>
    <lineage>
        <taxon>Eukaryota</taxon>
        <taxon>Metazoa</taxon>
        <taxon>Ecdysozoa</taxon>
        <taxon>Arthropoda</taxon>
        <taxon>Hexapoda</taxon>
        <taxon>Insecta</taxon>
        <taxon>Pterygota</taxon>
        <taxon>Neoptera</taxon>
        <taxon>Endopterygota</taxon>
        <taxon>Coleoptera</taxon>
        <taxon>Polyphaga</taxon>
        <taxon>Cucujiformia</taxon>
        <taxon>Chrysomeloidea</taxon>
        <taxon>Chrysomelidae</taxon>
        <taxon>Galerucinae</taxon>
        <taxon>Alticini</taxon>
        <taxon>Psylliodes</taxon>
    </lineage>
</organism>
<dbReference type="Pfam" id="PF01490">
    <property type="entry name" value="Aa_trans"/>
    <property type="match status" value="1"/>
</dbReference>
<keyword evidence="3 9" id="KW-0812">Transmembrane</keyword>
<feature type="transmembrane region" description="Helical" evidence="9">
    <location>
        <begin position="266"/>
        <end position="287"/>
    </location>
</feature>
<evidence type="ECO:0000256" key="5">
    <source>
        <dbReference type="ARBA" id="ARBA00022989"/>
    </source>
</evidence>
<keyword evidence="6 9" id="KW-0472">Membrane</keyword>
<evidence type="ECO:0000259" key="10">
    <source>
        <dbReference type="Pfam" id="PF01490"/>
    </source>
</evidence>
<feature type="transmembrane region" description="Helical" evidence="9">
    <location>
        <begin position="227"/>
        <end position="246"/>
    </location>
</feature>
<dbReference type="OrthoDB" id="513400at2759"/>
<feature type="coiled-coil region" evidence="7">
    <location>
        <begin position="528"/>
        <end position="615"/>
    </location>
</feature>
<protein>
    <recommendedName>
        <fullName evidence="10">Amino acid transporter transmembrane domain-containing protein</fullName>
    </recommendedName>
</protein>
<dbReference type="Proteomes" id="UP001153636">
    <property type="component" value="Chromosome 4"/>
</dbReference>